<reference evidence="1" key="1">
    <citation type="journal article" date="2014" name="Front. Microbiol.">
        <title>High frequency of phylogenetically diverse reductive dehalogenase-homologous genes in deep subseafloor sedimentary metagenomes.</title>
        <authorList>
            <person name="Kawai M."/>
            <person name="Futagami T."/>
            <person name="Toyoda A."/>
            <person name="Takaki Y."/>
            <person name="Nishi S."/>
            <person name="Hori S."/>
            <person name="Arai W."/>
            <person name="Tsubouchi T."/>
            <person name="Morono Y."/>
            <person name="Uchiyama I."/>
            <person name="Ito T."/>
            <person name="Fujiyama A."/>
            <person name="Inagaki F."/>
            <person name="Takami H."/>
        </authorList>
    </citation>
    <scope>NUCLEOTIDE SEQUENCE</scope>
    <source>
        <strain evidence="1">Expedition CK06-06</strain>
    </source>
</reference>
<accession>X1C2B2</accession>
<protein>
    <recommendedName>
        <fullName evidence="2">Outer membrane protein beta-barrel domain-containing protein</fullName>
    </recommendedName>
</protein>
<dbReference type="AlphaFoldDB" id="X1C2B2"/>
<name>X1C2B2_9ZZZZ</name>
<evidence type="ECO:0000313" key="1">
    <source>
        <dbReference type="EMBL" id="GAG90558.1"/>
    </source>
</evidence>
<comment type="caution">
    <text evidence="1">The sequence shown here is derived from an EMBL/GenBank/DDBJ whole genome shotgun (WGS) entry which is preliminary data.</text>
</comment>
<sequence>WDFYHVTAGAAFTWEKLEITSGVTTSFAKDDIVFPNIIPSINDENELIFPKQSAGLSSFRIKLILGITF</sequence>
<feature type="non-terminal residue" evidence="1">
    <location>
        <position position="1"/>
    </location>
</feature>
<gene>
    <name evidence="1" type="ORF">S01H4_46223</name>
</gene>
<dbReference type="EMBL" id="BART01025809">
    <property type="protein sequence ID" value="GAG90558.1"/>
    <property type="molecule type" value="Genomic_DNA"/>
</dbReference>
<proteinExistence type="predicted"/>
<organism evidence="1">
    <name type="scientific">marine sediment metagenome</name>
    <dbReference type="NCBI Taxonomy" id="412755"/>
    <lineage>
        <taxon>unclassified sequences</taxon>
        <taxon>metagenomes</taxon>
        <taxon>ecological metagenomes</taxon>
    </lineage>
</organism>
<evidence type="ECO:0008006" key="2">
    <source>
        <dbReference type="Google" id="ProtNLM"/>
    </source>
</evidence>